<keyword evidence="2" id="KW-0812">Transmembrane</keyword>
<dbReference type="Proteomes" id="UP001164706">
    <property type="component" value="Chromosome"/>
</dbReference>
<dbReference type="EMBL" id="CP113089">
    <property type="protein sequence ID" value="WAB80936.1"/>
    <property type="molecule type" value="Genomic_DNA"/>
</dbReference>
<organism evidence="3 4">
    <name type="scientific">Microcella daejeonensis</name>
    <dbReference type="NCBI Taxonomy" id="2994971"/>
    <lineage>
        <taxon>Bacteria</taxon>
        <taxon>Bacillati</taxon>
        <taxon>Actinomycetota</taxon>
        <taxon>Actinomycetes</taxon>
        <taxon>Micrococcales</taxon>
        <taxon>Microbacteriaceae</taxon>
        <taxon>Microcella</taxon>
    </lineage>
</organism>
<name>A0A9E8MJZ3_9MICO</name>
<keyword evidence="2" id="KW-1133">Transmembrane helix</keyword>
<accession>A0A9E8MJZ3</accession>
<dbReference type="AlphaFoldDB" id="A0A9E8MJZ3"/>
<evidence type="ECO:0000313" key="4">
    <source>
        <dbReference type="Proteomes" id="UP001164706"/>
    </source>
</evidence>
<gene>
    <name evidence="3" type="ORF">OVN18_10250</name>
</gene>
<dbReference type="RefSeq" id="WP_267780685.1">
    <property type="nucleotide sequence ID" value="NZ_CP113089.1"/>
</dbReference>
<dbReference type="KEGG" id="mdb:OVN18_10250"/>
<protein>
    <submittedName>
        <fullName evidence="3">DUF2993 domain-containing protein</fullName>
    </submittedName>
</protein>
<keyword evidence="4" id="KW-1185">Reference proteome</keyword>
<dbReference type="Pfam" id="PF11209">
    <property type="entry name" value="LmeA"/>
    <property type="match status" value="1"/>
</dbReference>
<evidence type="ECO:0000256" key="2">
    <source>
        <dbReference type="SAM" id="Phobius"/>
    </source>
</evidence>
<evidence type="ECO:0000313" key="3">
    <source>
        <dbReference type="EMBL" id="WAB80936.1"/>
    </source>
</evidence>
<keyword evidence="2" id="KW-0472">Membrane</keyword>
<feature type="transmembrane region" description="Helical" evidence="2">
    <location>
        <begin position="29"/>
        <end position="49"/>
    </location>
</feature>
<sequence>MSESTGSDPTPTSAPMPTSAPPRRRRPGLVVVIVLGVVVALVVVAAIIAESVVRQQADARVADEVRSALSLPAEQPVDVRIAGASVLLQLLGGRLDEVEVTADRIEVPPFQGDLALILTGVPLDPAQPVDAVSATVTVPEEVVRAAGEGFLELPFQGLELEDGLIRLATALPVFGAELPLTVALEPSVEAGALVLTPTDVALADGADVPLGDLLGLLGLDAEGGALAAPTICVDERLPAGISLRSVVVAGETIALELGGEGVVLAGSSTGSCG</sequence>
<reference evidence="3" key="1">
    <citation type="submission" date="2022-11" db="EMBL/GenBank/DDBJ databases">
        <title>Description of Microcella daejonensis nov. sp, isolated from riverside soil.</title>
        <authorList>
            <person name="Molina K.M."/>
            <person name="Kim S.B."/>
        </authorList>
    </citation>
    <scope>NUCLEOTIDE SEQUENCE</scope>
    <source>
        <strain evidence="3">MMS21-STM12</strain>
    </source>
</reference>
<dbReference type="InterPro" id="IPR021373">
    <property type="entry name" value="DUF2993"/>
</dbReference>
<proteinExistence type="predicted"/>
<evidence type="ECO:0000256" key="1">
    <source>
        <dbReference type="SAM" id="MobiDB-lite"/>
    </source>
</evidence>
<feature type="region of interest" description="Disordered" evidence="1">
    <location>
        <begin position="1"/>
        <end position="23"/>
    </location>
</feature>